<evidence type="ECO:0000256" key="1">
    <source>
        <dbReference type="ARBA" id="ARBA00004229"/>
    </source>
</evidence>
<sequence>MQPFGGASLTPLSSSSSLVLPLFPLKLFNPNPSSNLLSPHCVPIASSPSTRPISATAPPATTVLRKRKRYRKPCPGEAEGIVQEMRFVAMKLRNSQSSTDDGEGESWQPSLDGFLKYLVDSRLVFDTVERIVDESADVSYAYFRKTGLERSCGLSKDLEWFSQQGATIPEQSSPGISYAHYLEELTEKSAPAFLCHFYNLYFAHIAGGHLIGKQVCEKLAVGRELEFYRWQGDAQEMLKDAREKLNKLSEHWTRDEKNRCLREAAKSFKFLGQIVRLIIL</sequence>
<keyword evidence="5" id="KW-0934">Plastid</keyword>
<dbReference type="Proteomes" id="UP001085076">
    <property type="component" value="Miscellaneous, Linkage group lg04"/>
</dbReference>
<accession>A0A9D5HGZ1</accession>
<evidence type="ECO:0000256" key="6">
    <source>
        <dbReference type="ARBA" id="ARBA00022946"/>
    </source>
</evidence>
<organism evidence="7 8">
    <name type="scientific">Dioscorea zingiberensis</name>
    <dbReference type="NCBI Taxonomy" id="325984"/>
    <lineage>
        <taxon>Eukaryota</taxon>
        <taxon>Viridiplantae</taxon>
        <taxon>Streptophyta</taxon>
        <taxon>Embryophyta</taxon>
        <taxon>Tracheophyta</taxon>
        <taxon>Spermatophyta</taxon>
        <taxon>Magnoliopsida</taxon>
        <taxon>Liliopsida</taxon>
        <taxon>Dioscoreales</taxon>
        <taxon>Dioscoreaceae</taxon>
        <taxon>Dioscorea</taxon>
    </lineage>
</organism>
<dbReference type="Gene3D" id="1.20.910.10">
    <property type="entry name" value="Heme oxygenase-like"/>
    <property type="match status" value="1"/>
</dbReference>
<dbReference type="AlphaFoldDB" id="A0A9D5HGZ1"/>
<protein>
    <submittedName>
        <fullName evidence="7">Uncharacterized protein</fullName>
    </submittedName>
</protein>
<dbReference type="InterPro" id="IPR002051">
    <property type="entry name" value="Haem_Oase"/>
</dbReference>
<dbReference type="GO" id="GO:0006788">
    <property type="term" value="P:heme oxidation"/>
    <property type="evidence" value="ECO:0007669"/>
    <property type="project" value="InterPro"/>
</dbReference>
<keyword evidence="6" id="KW-0809">Transit peptide</keyword>
<keyword evidence="8" id="KW-1185">Reference proteome</keyword>
<evidence type="ECO:0000256" key="4">
    <source>
        <dbReference type="ARBA" id="ARBA00022531"/>
    </source>
</evidence>
<dbReference type="Pfam" id="PF01126">
    <property type="entry name" value="Heme_oxygenase"/>
    <property type="match status" value="1"/>
</dbReference>
<keyword evidence="4" id="KW-0602">Photosynthesis</keyword>
<comment type="similarity">
    <text evidence="2">Belongs to the heme oxygenase family.</text>
</comment>
<dbReference type="SUPFAM" id="SSF48613">
    <property type="entry name" value="Heme oxygenase-like"/>
    <property type="match status" value="1"/>
</dbReference>
<comment type="caution">
    <text evidence="7">The sequence shown here is derived from an EMBL/GenBank/DDBJ whole genome shotgun (WGS) entry which is preliminary data.</text>
</comment>
<dbReference type="InterPro" id="IPR016084">
    <property type="entry name" value="Haem_Oase-like_multi-hlx"/>
</dbReference>
<keyword evidence="3" id="KW-0150">Chloroplast</keyword>
<evidence type="ECO:0000313" key="8">
    <source>
        <dbReference type="Proteomes" id="UP001085076"/>
    </source>
</evidence>
<evidence type="ECO:0000256" key="5">
    <source>
        <dbReference type="ARBA" id="ARBA00022640"/>
    </source>
</evidence>
<evidence type="ECO:0000256" key="3">
    <source>
        <dbReference type="ARBA" id="ARBA00022528"/>
    </source>
</evidence>
<dbReference type="EMBL" id="JAGGNH010000004">
    <property type="protein sequence ID" value="KAJ0975963.1"/>
    <property type="molecule type" value="Genomic_DNA"/>
</dbReference>
<dbReference type="InterPro" id="IPR016951">
    <property type="entry name" value="Haem_Oase_decyc_pln"/>
</dbReference>
<dbReference type="CDD" id="cd19165">
    <property type="entry name" value="HemeO"/>
    <property type="match status" value="1"/>
</dbReference>
<dbReference type="GO" id="GO:0010024">
    <property type="term" value="P:phytochromobilin biosynthetic process"/>
    <property type="evidence" value="ECO:0007669"/>
    <property type="project" value="TreeGrafter"/>
</dbReference>
<dbReference type="GO" id="GO:0004392">
    <property type="term" value="F:heme oxygenase (decyclizing) activity"/>
    <property type="evidence" value="ECO:0007669"/>
    <property type="project" value="InterPro"/>
</dbReference>
<gene>
    <name evidence="7" type="ORF">J5N97_017928</name>
</gene>
<dbReference type="OrthoDB" id="652091at2759"/>
<evidence type="ECO:0000256" key="2">
    <source>
        <dbReference type="ARBA" id="ARBA00006134"/>
    </source>
</evidence>
<proteinExistence type="inferred from homology"/>
<dbReference type="GO" id="GO:0015979">
    <property type="term" value="P:photosynthesis"/>
    <property type="evidence" value="ECO:0007669"/>
    <property type="project" value="UniProtKB-KW"/>
</dbReference>
<dbReference type="PANTHER" id="PTHR35703">
    <property type="entry name" value="HEME OXYGENASE 1, CHLOROPLASTIC-RELATED"/>
    <property type="match status" value="1"/>
</dbReference>
<name>A0A9D5HGZ1_9LILI</name>
<dbReference type="GO" id="GO:0009507">
    <property type="term" value="C:chloroplast"/>
    <property type="evidence" value="ECO:0007669"/>
    <property type="project" value="UniProtKB-SubCell"/>
</dbReference>
<reference evidence="7" key="1">
    <citation type="submission" date="2021-03" db="EMBL/GenBank/DDBJ databases">
        <authorList>
            <person name="Li Z."/>
            <person name="Yang C."/>
        </authorList>
    </citation>
    <scope>NUCLEOTIDE SEQUENCE</scope>
    <source>
        <strain evidence="7">Dzin_1.0</strain>
        <tissue evidence="7">Leaf</tissue>
    </source>
</reference>
<evidence type="ECO:0000313" key="7">
    <source>
        <dbReference type="EMBL" id="KAJ0975963.1"/>
    </source>
</evidence>
<dbReference type="InterPro" id="IPR016053">
    <property type="entry name" value="Haem_Oase-like"/>
</dbReference>
<comment type="subcellular location">
    <subcellularLocation>
        <location evidence="1">Plastid</location>
        <location evidence="1">Chloroplast</location>
    </subcellularLocation>
</comment>
<reference evidence="7" key="2">
    <citation type="journal article" date="2022" name="Hortic Res">
        <title>The genome of Dioscorea zingiberensis sheds light on the biosynthesis, origin and evolution of the medicinally important diosgenin saponins.</title>
        <authorList>
            <person name="Li Y."/>
            <person name="Tan C."/>
            <person name="Li Z."/>
            <person name="Guo J."/>
            <person name="Li S."/>
            <person name="Chen X."/>
            <person name="Wang C."/>
            <person name="Dai X."/>
            <person name="Yang H."/>
            <person name="Song W."/>
            <person name="Hou L."/>
            <person name="Xu J."/>
            <person name="Tong Z."/>
            <person name="Xu A."/>
            <person name="Yuan X."/>
            <person name="Wang W."/>
            <person name="Yang Q."/>
            <person name="Chen L."/>
            <person name="Sun Z."/>
            <person name="Wang K."/>
            <person name="Pan B."/>
            <person name="Chen J."/>
            <person name="Bao Y."/>
            <person name="Liu F."/>
            <person name="Qi X."/>
            <person name="Gang D.R."/>
            <person name="Wen J."/>
            <person name="Li J."/>
        </authorList>
    </citation>
    <scope>NUCLEOTIDE SEQUENCE</scope>
    <source>
        <strain evidence="7">Dzin_1.0</strain>
    </source>
</reference>
<dbReference type="PANTHER" id="PTHR35703:SF1">
    <property type="entry name" value="INACTIVE HEME OXYGENASE 2, CHLOROPLASTIC-RELATED"/>
    <property type="match status" value="1"/>
</dbReference>